<gene>
    <name evidence="9" type="ORF">PHYEVI_LOCUS5782</name>
</gene>
<dbReference type="OrthoDB" id="5800391at2759"/>
<comment type="subcellular location">
    <subcellularLocation>
        <location evidence="1">Cell membrane</location>
        <topology evidence="1">Multi-pass membrane protein</topology>
    </subcellularLocation>
</comment>
<dbReference type="GO" id="GO:0005886">
    <property type="term" value="C:plasma membrane"/>
    <property type="evidence" value="ECO:0007669"/>
    <property type="project" value="UniProtKB-SubCell"/>
</dbReference>
<evidence type="ECO:0000256" key="7">
    <source>
        <dbReference type="ARBA" id="ARBA00023170"/>
    </source>
</evidence>
<evidence type="ECO:0000256" key="4">
    <source>
        <dbReference type="ARBA" id="ARBA00022692"/>
    </source>
</evidence>
<keyword evidence="6 8" id="KW-0472">Membrane</keyword>
<feature type="transmembrane region" description="Helical" evidence="8">
    <location>
        <begin position="304"/>
        <end position="325"/>
    </location>
</feature>
<evidence type="ECO:0000313" key="9">
    <source>
        <dbReference type="EMBL" id="CAG9859408.1"/>
    </source>
</evidence>
<dbReference type="GO" id="GO:0050916">
    <property type="term" value="P:sensory perception of sweet taste"/>
    <property type="evidence" value="ECO:0007669"/>
    <property type="project" value="UniProtKB-ARBA"/>
</dbReference>
<dbReference type="AlphaFoldDB" id="A0A9N9TMN9"/>
<evidence type="ECO:0008006" key="11">
    <source>
        <dbReference type="Google" id="ProtNLM"/>
    </source>
</evidence>
<dbReference type="EMBL" id="OU900095">
    <property type="protein sequence ID" value="CAG9859408.1"/>
    <property type="molecule type" value="Genomic_DNA"/>
</dbReference>
<evidence type="ECO:0000256" key="3">
    <source>
        <dbReference type="ARBA" id="ARBA00022475"/>
    </source>
</evidence>
<feature type="transmembrane region" description="Helical" evidence="8">
    <location>
        <begin position="337"/>
        <end position="362"/>
    </location>
</feature>
<evidence type="ECO:0000313" key="10">
    <source>
        <dbReference type="Proteomes" id="UP001153712"/>
    </source>
</evidence>
<keyword evidence="3" id="KW-1003">Cell membrane</keyword>
<reference evidence="9" key="1">
    <citation type="submission" date="2022-01" db="EMBL/GenBank/DDBJ databases">
        <authorList>
            <person name="King R."/>
        </authorList>
    </citation>
    <scope>NUCLEOTIDE SEQUENCE</scope>
</reference>
<evidence type="ECO:0000256" key="1">
    <source>
        <dbReference type="ARBA" id="ARBA00004651"/>
    </source>
</evidence>
<dbReference type="PANTHER" id="PTHR21421:SF29">
    <property type="entry name" value="GUSTATORY RECEPTOR 5A FOR TREHALOSE-RELATED"/>
    <property type="match status" value="1"/>
</dbReference>
<organism evidence="9 10">
    <name type="scientific">Phyllotreta striolata</name>
    <name type="common">Striped flea beetle</name>
    <name type="synonym">Crioceris striolata</name>
    <dbReference type="NCBI Taxonomy" id="444603"/>
    <lineage>
        <taxon>Eukaryota</taxon>
        <taxon>Metazoa</taxon>
        <taxon>Ecdysozoa</taxon>
        <taxon>Arthropoda</taxon>
        <taxon>Hexapoda</taxon>
        <taxon>Insecta</taxon>
        <taxon>Pterygota</taxon>
        <taxon>Neoptera</taxon>
        <taxon>Endopterygota</taxon>
        <taxon>Coleoptera</taxon>
        <taxon>Polyphaga</taxon>
        <taxon>Cucujiformia</taxon>
        <taxon>Chrysomeloidea</taxon>
        <taxon>Chrysomelidae</taxon>
        <taxon>Galerucinae</taxon>
        <taxon>Alticini</taxon>
        <taxon>Phyllotreta</taxon>
    </lineage>
</organism>
<evidence type="ECO:0000256" key="5">
    <source>
        <dbReference type="ARBA" id="ARBA00022989"/>
    </source>
</evidence>
<dbReference type="PANTHER" id="PTHR21421">
    <property type="entry name" value="GUSTATORY RECEPTOR"/>
    <property type="match status" value="1"/>
</dbReference>
<name>A0A9N9TMN9_PHYSR</name>
<proteinExistence type="inferred from homology"/>
<accession>A0A9N9TMN9</accession>
<feature type="transmembrane region" description="Helical" evidence="8">
    <location>
        <begin position="111"/>
        <end position="130"/>
    </location>
</feature>
<comment type="similarity">
    <text evidence="2">Belongs to the insect chemoreceptor superfamily. Gustatory receptor (GR) family. Gr5a subfamily.</text>
</comment>
<keyword evidence="10" id="KW-1185">Reference proteome</keyword>
<evidence type="ECO:0000256" key="2">
    <source>
        <dbReference type="ARBA" id="ARBA00005327"/>
    </source>
</evidence>
<dbReference type="Proteomes" id="UP001153712">
    <property type="component" value="Chromosome 2"/>
</dbReference>
<keyword evidence="4 8" id="KW-0812">Transmembrane</keyword>
<keyword evidence="7" id="KW-0675">Receptor</keyword>
<dbReference type="InterPro" id="IPR009318">
    <property type="entry name" value="Gustatory_rcpt"/>
</dbReference>
<dbReference type="GO" id="GO:0008527">
    <property type="term" value="F:taste receptor activity"/>
    <property type="evidence" value="ECO:0007669"/>
    <property type="project" value="InterPro"/>
</dbReference>
<keyword evidence="5 8" id="KW-1133">Transmembrane helix</keyword>
<dbReference type="Pfam" id="PF06151">
    <property type="entry name" value="Trehalose_recp"/>
    <property type="match status" value="1"/>
</dbReference>
<evidence type="ECO:0000256" key="6">
    <source>
        <dbReference type="ARBA" id="ARBA00023136"/>
    </source>
</evidence>
<sequence>MNSFIRSKPAQQLAMLKFKKMKNTVHAPVINREKEINLHTTHGCLRNLLILGKISLVFPVEGIEGKDPGKIQFKFISLKTFLSVIFLISTSTCFLLSIVKSLTSRNTMQRLISPLYYCHIASVAFLNLHLSRKWKRYVTTIHAAELNFLKNYKPDKKLKRKIHATIAIVILVGLCQYSITEANFAISHDCLNEGAGFEQLIRKQYHYIYDYINYNVFNGVFLLILSFASTLAWNFGDLVIITISIIYTSRFNQIVDKIKWYTSYKNRNASIFSKEIEKLHDTFWRDSRRDYARMQLLCSTTSDLFGILTLITYSFNTMFILIQLFVSLRPREYLIEILYFISSFSFVVGRAVMSSIYGGWLYEAGRAALPIINAVPTEMYTEEASTFISQIQMSSPYLTGRKFFTITKGIILSIAASIITFELGLIQFNQSEIERYLSTSNVTICY</sequence>
<feature type="transmembrane region" description="Helical" evidence="8">
    <location>
        <begin position="410"/>
        <end position="428"/>
    </location>
</feature>
<feature type="transmembrane region" description="Helical" evidence="8">
    <location>
        <begin position="220"/>
        <end position="247"/>
    </location>
</feature>
<feature type="transmembrane region" description="Helical" evidence="8">
    <location>
        <begin position="80"/>
        <end position="99"/>
    </location>
</feature>
<protein>
    <recommendedName>
        <fullName evidence="11">Gustatory receptor</fullName>
    </recommendedName>
</protein>
<evidence type="ECO:0000256" key="8">
    <source>
        <dbReference type="SAM" id="Phobius"/>
    </source>
</evidence>